<feature type="region of interest" description="Disordered" evidence="1">
    <location>
        <begin position="618"/>
        <end position="644"/>
    </location>
</feature>
<feature type="compositionally biased region" description="Low complexity" evidence="1">
    <location>
        <begin position="436"/>
        <end position="454"/>
    </location>
</feature>
<dbReference type="Gene3D" id="1.10.1170.10">
    <property type="entry name" value="Inhibitor Of Apoptosis Protein (2mihbC-IAP-1), Chain A"/>
    <property type="match status" value="2"/>
</dbReference>
<evidence type="ECO:0000313" key="3">
    <source>
        <dbReference type="Proteomes" id="UP000678393"/>
    </source>
</evidence>
<proteinExistence type="predicted"/>
<comment type="caution">
    <text evidence="2">The sequence shown here is derived from an EMBL/GenBank/DDBJ whole genome shotgun (WGS) entry which is preliminary data.</text>
</comment>
<evidence type="ECO:0000313" key="2">
    <source>
        <dbReference type="EMBL" id="CAG5125448.1"/>
    </source>
</evidence>
<dbReference type="OrthoDB" id="5855668at2759"/>
<feature type="non-terminal residue" evidence="2">
    <location>
        <position position="1"/>
    </location>
</feature>
<dbReference type="PROSITE" id="PS50143">
    <property type="entry name" value="BIR_REPEAT_2"/>
    <property type="match status" value="2"/>
</dbReference>
<dbReference type="PANTHER" id="PTHR10044:SF139">
    <property type="entry name" value="DEATH-ASSOCIATED INHIBITOR OF APOPTOSIS 2"/>
    <property type="match status" value="1"/>
</dbReference>
<sequence>MADTSIDCSSNLGVARGKSDLHNQCNSDEISAKHSAIVETEYYTRNSDSDIDLSDTCGVKVGTTGNQNQLMCNSVARNSEENSPVSSSSVRVRDSEFDLEKNENNTDKKENLFPGFKRDELNVYIKADVDDTEDSEDGISSGVISSMNSAEIKHSEETDAEEDNHSADGKRENDLEEVAFESDDDSSIENLLSLHRASQYTNKLKLVVIDEHETDQQSLDNLKDKSNEISHVKSFANCEEGTKECKHVDENIEDLMNYLLSFVAFQIRDVFVYMAPEVKWHPPAIDDIPWNWLKEEKWRLHTYSRYPHVANKSAILLAEAGFAYIGSGKGNDDKVICYFCCEVKQGWLPSDVIAEVHRRLSPDCSMVTGINCDNVPMTRPKVGLHLFSQLHNYRELLASESTRQKAGDDIDRDGAEASHVSGQEANNHGRQPFPAQSVGRSQGSGQQSDNQGMQASPTHSAGSNPNGTSAHLQMATQTIMGASSSLRGQTAPDTARFSQPTSSDVPSTTVTSNSILTSSESETDPNGLQVAAPQGSQMNVPTETQITDTSNQNVHQLSDQTAVSSSATVVSPASQGDSSHNQNSSTATTLSSVTTSTTISSTTPAAPSSLNTLVNQSATLSQETPSQNTSDSQNSARAGRNPTYGELGIITERPKRYEFAVRAKRLESFEPWPRDHHLKKEDLADAGFYYAGYGDCARCFYCGGGLRNWEDNDDVWVEHARWFPKCAFIRQTMGQQFVDTVQDLNKSHDQITFEMVTNKMGSSATSFQLDTKNMPLKRDPAVITVLAMGYEDKDVLEAANAVKDTCGVLSADKLFEKLEQDGKRRRTTESPAESQAIRNNRESKDE</sequence>
<feature type="region of interest" description="Disordered" evidence="1">
    <location>
        <begin position="819"/>
        <end position="846"/>
    </location>
</feature>
<feature type="compositionally biased region" description="Low complexity" evidence="1">
    <location>
        <begin position="561"/>
        <end position="574"/>
    </location>
</feature>
<feature type="region of interest" description="Disordered" evidence="1">
    <location>
        <begin position="402"/>
        <end position="469"/>
    </location>
</feature>
<dbReference type="PANTHER" id="PTHR10044">
    <property type="entry name" value="INHIBITOR OF APOPTOSIS"/>
    <property type="match status" value="1"/>
</dbReference>
<organism evidence="2 3">
    <name type="scientific">Candidula unifasciata</name>
    <dbReference type="NCBI Taxonomy" id="100452"/>
    <lineage>
        <taxon>Eukaryota</taxon>
        <taxon>Metazoa</taxon>
        <taxon>Spiralia</taxon>
        <taxon>Lophotrochozoa</taxon>
        <taxon>Mollusca</taxon>
        <taxon>Gastropoda</taxon>
        <taxon>Heterobranchia</taxon>
        <taxon>Euthyneura</taxon>
        <taxon>Panpulmonata</taxon>
        <taxon>Eupulmonata</taxon>
        <taxon>Stylommatophora</taxon>
        <taxon>Helicina</taxon>
        <taxon>Helicoidea</taxon>
        <taxon>Geomitridae</taxon>
        <taxon>Candidula</taxon>
    </lineage>
</organism>
<dbReference type="InterPro" id="IPR001370">
    <property type="entry name" value="BIR_rpt"/>
</dbReference>
<dbReference type="GO" id="GO:0005737">
    <property type="term" value="C:cytoplasm"/>
    <property type="evidence" value="ECO:0007669"/>
    <property type="project" value="TreeGrafter"/>
</dbReference>
<protein>
    <submittedName>
        <fullName evidence="2">Uncharacterized protein</fullName>
    </submittedName>
</protein>
<feature type="compositionally biased region" description="Polar residues" evidence="1">
    <location>
        <begin position="534"/>
        <end position="560"/>
    </location>
</feature>
<feature type="compositionally biased region" description="Polar residues" evidence="1">
    <location>
        <begin position="618"/>
        <end position="636"/>
    </location>
</feature>
<accession>A0A8S3ZB64</accession>
<evidence type="ECO:0000256" key="1">
    <source>
        <dbReference type="SAM" id="MobiDB-lite"/>
    </source>
</evidence>
<dbReference type="GO" id="GO:0005634">
    <property type="term" value="C:nucleus"/>
    <property type="evidence" value="ECO:0007669"/>
    <property type="project" value="TreeGrafter"/>
</dbReference>
<feature type="compositionally biased region" description="Polar residues" evidence="1">
    <location>
        <begin position="829"/>
        <end position="838"/>
    </location>
</feature>
<dbReference type="InterPro" id="IPR050784">
    <property type="entry name" value="IAP"/>
</dbReference>
<feature type="compositionally biased region" description="Low complexity" evidence="1">
    <location>
        <begin position="498"/>
        <end position="514"/>
    </location>
</feature>
<dbReference type="SUPFAM" id="SSF57924">
    <property type="entry name" value="Inhibitor of apoptosis (IAP) repeat"/>
    <property type="match status" value="2"/>
</dbReference>
<name>A0A8S3ZB64_9EUPU</name>
<feature type="compositionally biased region" description="Polar residues" evidence="1">
    <location>
        <begin position="515"/>
        <end position="526"/>
    </location>
</feature>
<feature type="compositionally biased region" description="Polar residues" evidence="1">
    <location>
        <begin position="455"/>
        <end position="469"/>
    </location>
</feature>
<dbReference type="AlphaFoldDB" id="A0A8S3ZB64"/>
<reference evidence="2" key="1">
    <citation type="submission" date="2021-04" db="EMBL/GenBank/DDBJ databases">
        <authorList>
            <consortium name="Molecular Ecology Group"/>
        </authorList>
    </citation>
    <scope>NUCLEOTIDE SEQUENCE</scope>
</reference>
<feature type="compositionally biased region" description="Basic and acidic residues" evidence="1">
    <location>
        <begin position="151"/>
        <end position="173"/>
    </location>
</feature>
<feature type="compositionally biased region" description="Polar residues" evidence="1">
    <location>
        <begin position="482"/>
        <end position="492"/>
    </location>
</feature>
<feature type="compositionally biased region" description="Polar residues" evidence="1">
    <location>
        <begin position="420"/>
        <end position="429"/>
    </location>
</feature>
<dbReference type="SMART" id="SM00238">
    <property type="entry name" value="BIR"/>
    <property type="match status" value="2"/>
</dbReference>
<feature type="region of interest" description="Disordered" evidence="1">
    <location>
        <begin position="131"/>
        <end position="174"/>
    </location>
</feature>
<dbReference type="Pfam" id="PF00653">
    <property type="entry name" value="BIR"/>
    <property type="match status" value="2"/>
</dbReference>
<dbReference type="CDD" id="cd00022">
    <property type="entry name" value="BIR"/>
    <property type="match status" value="2"/>
</dbReference>
<feature type="compositionally biased region" description="Basic and acidic residues" evidence="1">
    <location>
        <begin position="402"/>
        <end position="416"/>
    </location>
</feature>
<dbReference type="EMBL" id="CAJHNH020002057">
    <property type="protein sequence ID" value="CAG5125448.1"/>
    <property type="molecule type" value="Genomic_DNA"/>
</dbReference>
<dbReference type="Proteomes" id="UP000678393">
    <property type="component" value="Unassembled WGS sequence"/>
</dbReference>
<feature type="region of interest" description="Disordered" evidence="1">
    <location>
        <begin position="482"/>
        <end position="590"/>
    </location>
</feature>
<gene>
    <name evidence="2" type="ORF">CUNI_LOCUS11006</name>
</gene>
<keyword evidence="3" id="KW-1185">Reference proteome</keyword>